<dbReference type="SUPFAM" id="SSF158457">
    <property type="entry name" value="Orange domain-like"/>
    <property type="match status" value="1"/>
</dbReference>
<dbReference type="GO" id="GO:0046983">
    <property type="term" value="F:protein dimerization activity"/>
    <property type="evidence" value="ECO:0007669"/>
    <property type="project" value="InterPro"/>
</dbReference>
<evidence type="ECO:0000259" key="6">
    <source>
        <dbReference type="PROSITE" id="PS50888"/>
    </source>
</evidence>
<dbReference type="STRING" id="307972.A0A2G8JQ79"/>
<dbReference type="SUPFAM" id="SSF47459">
    <property type="entry name" value="HLH, helix-loop-helix DNA-binding domain"/>
    <property type="match status" value="1"/>
</dbReference>
<evidence type="ECO:0000313" key="9">
    <source>
        <dbReference type="Proteomes" id="UP000230750"/>
    </source>
</evidence>
<evidence type="ECO:0000256" key="1">
    <source>
        <dbReference type="ARBA" id="ARBA00004123"/>
    </source>
</evidence>
<gene>
    <name evidence="8" type="ORF">BSL78_25279</name>
</gene>
<evidence type="ECO:0000256" key="5">
    <source>
        <dbReference type="SAM" id="MobiDB-lite"/>
    </source>
</evidence>
<dbReference type="InterPro" id="IPR036638">
    <property type="entry name" value="HLH_DNA-bd_sf"/>
</dbReference>
<dbReference type="Proteomes" id="UP000230750">
    <property type="component" value="Unassembled WGS sequence"/>
</dbReference>
<evidence type="ECO:0000256" key="2">
    <source>
        <dbReference type="ARBA" id="ARBA00023015"/>
    </source>
</evidence>
<dbReference type="AlphaFoldDB" id="A0A2G8JQ79"/>
<dbReference type="PROSITE" id="PS51054">
    <property type="entry name" value="ORANGE"/>
    <property type="match status" value="1"/>
</dbReference>
<dbReference type="Pfam" id="PF07527">
    <property type="entry name" value="Hairy_orange"/>
    <property type="match status" value="1"/>
</dbReference>
<dbReference type="Pfam" id="PF00010">
    <property type="entry name" value="HLH"/>
    <property type="match status" value="1"/>
</dbReference>
<feature type="domain" description="Orange" evidence="7">
    <location>
        <begin position="82"/>
        <end position="111"/>
    </location>
</feature>
<feature type="domain" description="BHLH" evidence="6">
    <location>
        <begin position="14"/>
        <end position="71"/>
    </location>
</feature>
<dbReference type="GO" id="GO:0006355">
    <property type="term" value="P:regulation of DNA-templated transcription"/>
    <property type="evidence" value="ECO:0007669"/>
    <property type="project" value="InterPro"/>
</dbReference>
<dbReference type="EMBL" id="MRZV01001435">
    <property type="protein sequence ID" value="PIK37883.1"/>
    <property type="molecule type" value="Genomic_DNA"/>
</dbReference>
<dbReference type="OrthoDB" id="6085656at2759"/>
<dbReference type="PROSITE" id="PS50888">
    <property type="entry name" value="BHLH"/>
    <property type="match status" value="1"/>
</dbReference>
<keyword evidence="9" id="KW-1185">Reference proteome</keyword>
<keyword evidence="2" id="KW-0805">Transcription regulation</keyword>
<reference evidence="8 9" key="1">
    <citation type="journal article" date="2017" name="PLoS Biol.">
        <title>The sea cucumber genome provides insights into morphological evolution and visceral regeneration.</title>
        <authorList>
            <person name="Zhang X."/>
            <person name="Sun L."/>
            <person name="Yuan J."/>
            <person name="Sun Y."/>
            <person name="Gao Y."/>
            <person name="Zhang L."/>
            <person name="Li S."/>
            <person name="Dai H."/>
            <person name="Hamel J.F."/>
            <person name="Liu C."/>
            <person name="Yu Y."/>
            <person name="Liu S."/>
            <person name="Lin W."/>
            <person name="Guo K."/>
            <person name="Jin S."/>
            <person name="Xu P."/>
            <person name="Storey K.B."/>
            <person name="Huan P."/>
            <person name="Zhang T."/>
            <person name="Zhou Y."/>
            <person name="Zhang J."/>
            <person name="Lin C."/>
            <person name="Li X."/>
            <person name="Xing L."/>
            <person name="Huo D."/>
            <person name="Sun M."/>
            <person name="Wang L."/>
            <person name="Mercier A."/>
            <person name="Li F."/>
            <person name="Yang H."/>
            <person name="Xiang J."/>
        </authorList>
    </citation>
    <scope>NUCLEOTIDE SEQUENCE [LARGE SCALE GENOMIC DNA]</scope>
    <source>
        <strain evidence="8">Shaxun</strain>
        <tissue evidence="8">Muscle</tissue>
    </source>
</reference>
<sequence length="255" mass="28186">MAPTLQSDSRQIKSRRVSKHLTERKRRARINDSLLQLKTIVYPAVKDEVVQNSKMEKADILDMTLRYVKDIQQKKREVPCRYSECLSQVSNFLTSSESMSLETRRRLLTYLADKCLTGTAMDESKQTGSHLAPPSPTETRISPPTPHRMPSLPVSSPSIVYIVPAQAIQPLTQAMVVPQPQCSPTYAVTSPVFNTLPTPPHSPVSAKQHSPAADNGYHKTVLADASLIAASVIPMVTVSTPVSSATQDSNVWRPW</sequence>
<feature type="region of interest" description="Disordered" evidence="5">
    <location>
        <begin position="121"/>
        <end position="150"/>
    </location>
</feature>
<comment type="subcellular location">
    <subcellularLocation>
        <location evidence="1">Nucleus</location>
    </subcellularLocation>
</comment>
<dbReference type="InterPro" id="IPR050370">
    <property type="entry name" value="HES_HEY"/>
</dbReference>
<proteinExistence type="predicted"/>
<dbReference type="PANTHER" id="PTHR10985">
    <property type="entry name" value="BASIC HELIX-LOOP-HELIX TRANSCRIPTION FACTOR, HES-RELATED"/>
    <property type="match status" value="1"/>
</dbReference>
<dbReference type="SMART" id="SM00353">
    <property type="entry name" value="HLH"/>
    <property type="match status" value="1"/>
</dbReference>
<feature type="compositionally biased region" description="Basic residues" evidence="5">
    <location>
        <begin position="12"/>
        <end position="22"/>
    </location>
</feature>
<dbReference type="GO" id="GO:0005634">
    <property type="term" value="C:nucleus"/>
    <property type="evidence" value="ECO:0007669"/>
    <property type="project" value="UniProtKB-SubCell"/>
</dbReference>
<evidence type="ECO:0000313" key="8">
    <source>
        <dbReference type="EMBL" id="PIK37883.1"/>
    </source>
</evidence>
<keyword evidence="4" id="KW-0539">Nucleus</keyword>
<name>A0A2G8JQ79_STIJA</name>
<organism evidence="8 9">
    <name type="scientific">Stichopus japonicus</name>
    <name type="common">Sea cucumber</name>
    <dbReference type="NCBI Taxonomy" id="307972"/>
    <lineage>
        <taxon>Eukaryota</taxon>
        <taxon>Metazoa</taxon>
        <taxon>Echinodermata</taxon>
        <taxon>Eleutherozoa</taxon>
        <taxon>Echinozoa</taxon>
        <taxon>Holothuroidea</taxon>
        <taxon>Aspidochirotacea</taxon>
        <taxon>Aspidochirotida</taxon>
        <taxon>Stichopodidae</taxon>
        <taxon>Apostichopus</taxon>
    </lineage>
</organism>
<accession>A0A2G8JQ79</accession>
<keyword evidence="3" id="KW-0804">Transcription</keyword>
<dbReference type="CDD" id="cd11410">
    <property type="entry name" value="bHLH_O_HES"/>
    <property type="match status" value="1"/>
</dbReference>
<evidence type="ECO:0000256" key="3">
    <source>
        <dbReference type="ARBA" id="ARBA00023163"/>
    </source>
</evidence>
<comment type="caution">
    <text evidence="8">The sequence shown here is derived from an EMBL/GenBank/DDBJ whole genome shotgun (WGS) entry which is preliminary data.</text>
</comment>
<dbReference type="GO" id="GO:0003677">
    <property type="term" value="F:DNA binding"/>
    <property type="evidence" value="ECO:0007669"/>
    <property type="project" value="InterPro"/>
</dbReference>
<protein>
    <submittedName>
        <fullName evidence="8">Hairy and enhancer of split transcription factor C</fullName>
    </submittedName>
</protein>
<dbReference type="InterPro" id="IPR003650">
    <property type="entry name" value="Orange_dom"/>
</dbReference>
<evidence type="ECO:0000256" key="4">
    <source>
        <dbReference type="ARBA" id="ARBA00023242"/>
    </source>
</evidence>
<evidence type="ECO:0000259" key="7">
    <source>
        <dbReference type="PROSITE" id="PS51054"/>
    </source>
</evidence>
<feature type="region of interest" description="Disordered" evidence="5">
    <location>
        <begin position="1"/>
        <end position="22"/>
    </location>
</feature>
<dbReference type="Gene3D" id="4.10.280.10">
    <property type="entry name" value="Helix-loop-helix DNA-binding domain"/>
    <property type="match status" value="1"/>
</dbReference>
<dbReference type="InterPro" id="IPR011598">
    <property type="entry name" value="bHLH_dom"/>
</dbReference>